<dbReference type="GO" id="GO:0008153">
    <property type="term" value="P:4-aminobenzoate biosynthetic process"/>
    <property type="evidence" value="ECO:0007669"/>
    <property type="project" value="TreeGrafter"/>
</dbReference>
<proteinExistence type="inferred from homology"/>
<dbReference type="InterPro" id="IPR015890">
    <property type="entry name" value="Chorismate_C"/>
</dbReference>
<protein>
    <recommendedName>
        <fullName evidence="4">aminodeoxychorismate synthase</fullName>
        <ecNumber evidence="4">2.6.1.85</ecNumber>
    </recommendedName>
    <alternativeName>
        <fullName evidence="8">Para-aminobenzoate synthase</fullName>
    </alternativeName>
    <alternativeName>
        <fullName evidence="9">p-aminobenzoic acid synthase</fullName>
    </alternativeName>
</protein>
<dbReference type="GO" id="GO:0046820">
    <property type="term" value="F:4-amino-4-deoxychorismate synthase activity"/>
    <property type="evidence" value="ECO:0007669"/>
    <property type="project" value="UniProtKB-EC"/>
</dbReference>
<dbReference type="InterPro" id="IPR017926">
    <property type="entry name" value="GATASE"/>
</dbReference>
<dbReference type="PRINTS" id="PR00096">
    <property type="entry name" value="GATASE"/>
</dbReference>
<dbReference type="Gene3D" id="3.40.50.880">
    <property type="match status" value="1"/>
</dbReference>
<dbReference type="InterPro" id="IPR006221">
    <property type="entry name" value="TrpG/PapA_dom"/>
</dbReference>
<keyword evidence="5" id="KW-0808">Transferase</keyword>
<evidence type="ECO:0000256" key="5">
    <source>
        <dbReference type="ARBA" id="ARBA00022679"/>
    </source>
</evidence>
<dbReference type="Pfam" id="PF00425">
    <property type="entry name" value="Chorismate_bind"/>
    <property type="match status" value="1"/>
</dbReference>
<dbReference type="NCBIfam" id="TIGR00566">
    <property type="entry name" value="trpG_papA"/>
    <property type="match status" value="1"/>
</dbReference>
<dbReference type="GO" id="GO:0046654">
    <property type="term" value="P:tetrahydrofolate biosynthetic process"/>
    <property type="evidence" value="ECO:0007669"/>
    <property type="project" value="UniProtKB-UniPathway"/>
</dbReference>
<dbReference type="OrthoDB" id="64220at2759"/>
<dbReference type="PRINTS" id="PR00097">
    <property type="entry name" value="ANTSNTHASEII"/>
</dbReference>
<dbReference type="PROSITE" id="PS51273">
    <property type="entry name" value="GATASE_TYPE_1"/>
    <property type="match status" value="1"/>
</dbReference>
<dbReference type="AlphaFoldDB" id="A0A2R6NU81"/>
<evidence type="ECO:0000259" key="11">
    <source>
        <dbReference type="Pfam" id="PF00425"/>
    </source>
</evidence>
<evidence type="ECO:0000256" key="1">
    <source>
        <dbReference type="ARBA" id="ARBA00001000"/>
    </source>
</evidence>
<dbReference type="GO" id="GO:0005737">
    <property type="term" value="C:cytoplasm"/>
    <property type="evidence" value="ECO:0007669"/>
    <property type="project" value="TreeGrafter"/>
</dbReference>
<feature type="domain" description="Anthranilate synthase component I N-terminal" evidence="12">
    <location>
        <begin position="282"/>
        <end position="415"/>
    </location>
</feature>
<dbReference type="Gene3D" id="3.60.120.10">
    <property type="entry name" value="Anthranilate synthase"/>
    <property type="match status" value="1"/>
</dbReference>
<keyword evidence="14" id="KW-1185">Reference proteome</keyword>
<keyword evidence="7" id="KW-0315">Glutamine amidotransferase</keyword>
<gene>
    <name evidence="13" type="ORF">PHLCEN_2v8326</name>
</gene>
<keyword evidence="6" id="KW-0289">Folate biosynthesis</keyword>
<evidence type="ECO:0000256" key="6">
    <source>
        <dbReference type="ARBA" id="ARBA00022909"/>
    </source>
</evidence>
<dbReference type="InterPro" id="IPR005801">
    <property type="entry name" value="ADC_synthase"/>
</dbReference>
<evidence type="ECO:0000256" key="4">
    <source>
        <dbReference type="ARBA" id="ARBA00013139"/>
    </source>
</evidence>
<dbReference type="STRING" id="98765.A0A2R6NU81"/>
<evidence type="ECO:0000313" key="13">
    <source>
        <dbReference type="EMBL" id="PSR76729.1"/>
    </source>
</evidence>
<evidence type="ECO:0000313" key="14">
    <source>
        <dbReference type="Proteomes" id="UP000186601"/>
    </source>
</evidence>
<name>A0A2R6NU81_9APHY</name>
<feature type="domain" description="Chorismate-utilising enzyme C-terminal" evidence="11">
    <location>
        <begin position="468"/>
        <end position="746"/>
    </location>
</feature>
<sequence length="760" mass="84247">MPTNVVHTTSDSPRLLLIDSYDSFTFNLASLCRRAIPGCIVHIIKNDEIPFPELVSLLDQFSAVVIGPGPGSPDEDKDVGVVKKIWKLADEHLLPVFGVCLGLQSLCIEHGATLKRLQVVKHGQISRIHHDRHDIFNDVDQVEAVRYHSLHVSLSGDEPLEALAWADDGEENGRVLMAVKHNDKPFWAVQYHPESVRTHGGGEEVLRNFWRLARKWSKRNRRNVHPWTHEAATCIGPPWPLIHSASNTQTPLPMDNHVSTRILEGPEWSIPAICELLGVDKESSDFVLLDSAAQPGRFSIIGCLRPTTPKITYKVGDGQVRIQDGHDHFRLEDVGADIWSWLAGFMQSRKARGGSEEIPFWGGFVGLLSYELGVNSLSATLSPRGASRRSVHSDVNLVFVERSILVDSKTGRLYIQSLLSHDDAWLSDMVSQFETMRNMMGSINSSEMEFESKGTVPTTPPNVALPDKATYISRIKDAQEFLFSGDSYELCLTAPTHISVPVPPRDLRGSSSWGLYKSVRTRNPAPHSAYLRLHPSTLISSSPERFLSFSRSPSVCQLRPIKGTVRKGPGVNRAVAEQALVGSVKEVAENLMIVDLIRHDLHGVVGDDVEVKQFCGVEEYETVWQLVSVIEGKLPHGTELDGNLDLGWEVLRRSLPPGSMTGAPKKRSVEILHSLEGQDRGIYSGVFGYWCVGGGGDWSVTIRSCFKHDDQGDTVQDEWTDWTLGAGGAITALSDPEAEWEEMVVKVESVLRAFHSSMEE</sequence>
<evidence type="ECO:0000259" key="10">
    <source>
        <dbReference type="Pfam" id="PF00117"/>
    </source>
</evidence>
<dbReference type="CDD" id="cd01743">
    <property type="entry name" value="GATase1_Anthranilate_Synthase"/>
    <property type="match status" value="1"/>
</dbReference>
<dbReference type="Pfam" id="PF00117">
    <property type="entry name" value="GATase"/>
    <property type="match status" value="1"/>
</dbReference>
<dbReference type="PANTHER" id="PTHR11236">
    <property type="entry name" value="AMINOBENZOATE/ANTHRANILATE SYNTHASE"/>
    <property type="match status" value="1"/>
</dbReference>
<evidence type="ECO:0000256" key="3">
    <source>
        <dbReference type="ARBA" id="ARBA00005970"/>
    </source>
</evidence>
<reference evidence="13 14" key="1">
    <citation type="submission" date="2018-02" db="EMBL/GenBank/DDBJ databases">
        <title>Genome sequence of the basidiomycete white-rot fungus Phlebia centrifuga.</title>
        <authorList>
            <person name="Granchi Z."/>
            <person name="Peng M."/>
            <person name="de Vries R.P."/>
            <person name="Hilden K."/>
            <person name="Makela M.R."/>
            <person name="Grigoriev I."/>
            <person name="Riley R."/>
        </authorList>
    </citation>
    <scope>NUCLEOTIDE SEQUENCE [LARGE SCALE GENOMIC DNA]</scope>
    <source>
        <strain evidence="13 14">FBCC195</strain>
    </source>
</reference>
<accession>A0A2R6NU81</accession>
<comment type="similarity">
    <text evidence="3">In the C-terminal section; belongs to the anthranilate synthase component I family.</text>
</comment>
<dbReference type="PANTHER" id="PTHR11236:SF18">
    <property type="entry name" value="AMINODEOXYCHORISMATE SYNTHASE"/>
    <property type="match status" value="1"/>
</dbReference>
<dbReference type="SUPFAM" id="SSF56322">
    <property type="entry name" value="ADC synthase"/>
    <property type="match status" value="1"/>
</dbReference>
<dbReference type="EC" id="2.6.1.85" evidence="4"/>
<evidence type="ECO:0000256" key="2">
    <source>
        <dbReference type="ARBA" id="ARBA00005009"/>
    </source>
</evidence>
<dbReference type="SUPFAM" id="SSF52317">
    <property type="entry name" value="Class I glutamine amidotransferase-like"/>
    <property type="match status" value="1"/>
</dbReference>
<dbReference type="Pfam" id="PF04715">
    <property type="entry name" value="Anth_synt_I_N"/>
    <property type="match status" value="1"/>
</dbReference>
<comment type="catalytic activity">
    <reaction evidence="1">
        <text>chorismate + L-glutamine = 4-amino-4-deoxychorismate + L-glutamate</text>
        <dbReference type="Rhea" id="RHEA:11672"/>
        <dbReference type="ChEBI" id="CHEBI:29748"/>
        <dbReference type="ChEBI" id="CHEBI:29985"/>
        <dbReference type="ChEBI" id="CHEBI:58359"/>
        <dbReference type="ChEBI" id="CHEBI:58406"/>
        <dbReference type="EC" id="2.6.1.85"/>
    </reaction>
</comment>
<dbReference type="GO" id="GO:0000162">
    <property type="term" value="P:L-tryptophan biosynthetic process"/>
    <property type="evidence" value="ECO:0007669"/>
    <property type="project" value="TreeGrafter"/>
</dbReference>
<organism evidence="13 14">
    <name type="scientific">Hermanssonia centrifuga</name>
    <dbReference type="NCBI Taxonomy" id="98765"/>
    <lineage>
        <taxon>Eukaryota</taxon>
        <taxon>Fungi</taxon>
        <taxon>Dikarya</taxon>
        <taxon>Basidiomycota</taxon>
        <taxon>Agaricomycotina</taxon>
        <taxon>Agaricomycetes</taxon>
        <taxon>Polyporales</taxon>
        <taxon>Meruliaceae</taxon>
        <taxon>Hermanssonia</taxon>
    </lineage>
</organism>
<dbReference type="Proteomes" id="UP000186601">
    <property type="component" value="Unassembled WGS sequence"/>
</dbReference>
<dbReference type="InterPro" id="IPR006805">
    <property type="entry name" value="Anth_synth_I_N"/>
</dbReference>
<dbReference type="UniPathway" id="UPA00077">
    <property type="reaction ID" value="UER00149"/>
</dbReference>
<evidence type="ECO:0000256" key="7">
    <source>
        <dbReference type="ARBA" id="ARBA00022962"/>
    </source>
</evidence>
<dbReference type="NCBIfam" id="TIGR01823">
    <property type="entry name" value="PabB-fungal"/>
    <property type="match status" value="1"/>
</dbReference>
<comment type="pathway">
    <text evidence="2">Cofactor biosynthesis; tetrahydrofolate biosynthesis; 4-aminobenzoate from chorismate: step 1/2.</text>
</comment>
<dbReference type="EMBL" id="MLYV02000837">
    <property type="protein sequence ID" value="PSR76729.1"/>
    <property type="molecule type" value="Genomic_DNA"/>
</dbReference>
<dbReference type="InterPro" id="IPR010117">
    <property type="entry name" value="PabB_fungal"/>
</dbReference>
<feature type="domain" description="Glutamine amidotransferase" evidence="10">
    <location>
        <begin position="16"/>
        <end position="209"/>
    </location>
</feature>
<evidence type="ECO:0000256" key="9">
    <source>
        <dbReference type="ARBA" id="ARBA00031904"/>
    </source>
</evidence>
<evidence type="ECO:0000256" key="8">
    <source>
        <dbReference type="ARBA" id="ARBA00031329"/>
    </source>
</evidence>
<dbReference type="GO" id="GO:0046656">
    <property type="term" value="P:folic acid biosynthetic process"/>
    <property type="evidence" value="ECO:0007669"/>
    <property type="project" value="UniProtKB-KW"/>
</dbReference>
<comment type="caution">
    <text evidence="13">The sequence shown here is derived from an EMBL/GenBank/DDBJ whole genome shotgun (WGS) entry which is preliminary data.</text>
</comment>
<dbReference type="InterPro" id="IPR019999">
    <property type="entry name" value="Anth_synth_I-like"/>
</dbReference>
<dbReference type="InterPro" id="IPR029062">
    <property type="entry name" value="Class_I_gatase-like"/>
</dbReference>
<evidence type="ECO:0000259" key="12">
    <source>
        <dbReference type="Pfam" id="PF04715"/>
    </source>
</evidence>